<feature type="transmembrane region" description="Helical" evidence="7">
    <location>
        <begin position="296"/>
        <end position="321"/>
    </location>
</feature>
<feature type="transmembrane region" description="Helical" evidence="7">
    <location>
        <begin position="44"/>
        <end position="64"/>
    </location>
</feature>
<sequence>MDDMQTHGKYITWPILTLMAFVTVIGFDDIMYNFQNQGMTVITSWILMLFLYVIPYSLMVGQLGSVFNHEGGGLSSWIRGTKGEFLGYFTAWTYWAASVPYVVDSANSVVVGFGWAFTGSNKFQDTMSNASFTFWTFVTFVIFIFIQHHLKNSMEILSTIGGGMMFIMTILFVILAFFGLAKSGGHMATQPMTWHTIIPKFDLKYWSTVGMLIYAVNGCELIAPYVTQMKNPRREFPKAMIALSVMTAFLTIFGSFALGIYFNAYHLPNDLKMNGSYYAFSALGKQFGVGNLFMYIYAWTSVLYMCALLAVLLDAMTRMLISDTGEKYMPKFLRKTNKDGLPINGYLLTCGLSAFIMLLGIFLPEMNDIFNWLLNLNGIISPGVTCWIFFAFMQIRKNSKKYPSEYVFIKNDKLAYIAGLLLLLVTALATVLGIAPQDVKEFSHTWWYELIINIVAIVVLIGLGAILPSIRRREEKYGIAFDKKQRTAIFVLIIGSIILNVWLGGTKIAWRGLMIIIESVVALCLVFLIGRRKPESN</sequence>
<accession>A0A1I2S1S1</accession>
<feature type="transmembrane region" description="Helical" evidence="7">
    <location>
        <begin position="162"/>
        <end position="185"/>
    </location>
</feature>
<dbReference type="Pfam" id="PF13520">
    <property type="entry name" value="AA_permease_2"/>
    <property type="match status" value="1"/>
</dbReference>
<dbReference type="InterPro" id="IPR050367">
    <property type="entry name" value="APC_superfamily"/>
</dbReference>
<evidence type="ECO:0000313" key="9">
    <source>
        <dbReference type="Proteomes" id="UP000182635"/>
    </source>
</evidence>
<name>A0A1I2S1S1_9LACO</name>
<dbReference type="InterPro" id="IPR002293">
    <property type="entry name" value="AA/rel_permease1"/>
</dbReference>
<dbReference type="PANTHER" id="PTHR42770:SF15">
    <property type="entry name" value="GLUTAMATE_GAMMA-AMINOBUTYRATE ANTIPORTER-RELATED"/>
    <property type="match status" value="1"/>
</dbReference>
<keyword evidence="4 7" id="KW-0812">Transmembrane</keyword>
<dbReference type="EMBL" id="FOPI01000024">
    <property type="protein sequence ID" value="SFG46690.1"/>
    <property type="molecule type" value="Genomic_DNA"/>
</dbReference>
<feature type="transmembrane region" description="Helical" evidence="7">
    <location>
        <begin position="341"/>
        <end position="363"/>
    </location>
</feature>
<dbReference type="Gene3D" id="1.20.1740.10">
    <property type="entry name" value="Amino acid/polyamine transporter I"/>
    <property type="match status" value="1"/>
</dbReference>
<feature type="transmembrane region" description="Helical" evidence="7">
    <location>
        <begin position="369"/>
        <end position="393"/>
    </location>
</feature>
<keyword evidence="3" id="KW-1003">Cell membrane</keyword>
<evidence type="ECO:0000256" key="2">
    <source>
        <dbReference type="ARBA" id="ARBA00022448"/>
    </source>
</evidence>
<keyword evidence="6 7" id="KW-0472">Membrane</keyword>
<feature type="transmembrane region" description="Helical" evidence="7">
    <location>
        <begin position="205"/>
        <end position="227"/>
    </location>
</feature>
<evidence type="ECO:0000256" key="5">
    <source>
        <dbReference type="ARBA" id="ARBA00022989"/>
    </source>
</evidence>
<reference evidence="9" key="1">
    <citation type="submission" date="2016-10" db="EMBL/GenBank/DDBJ databases">
        <authorList>
            <person name="Varghese N."/>
            <person name="Submissions S."/>
        </authorList>
    </citation>
    <scope>NUCLEOTIDE SEQUENCE [LARGE SCALE GENOMIC DNA]</scope>
    <source>
        <strain evidence="9">DSM 20403</strain>
    </source>
</reference>
<dbReference type="Proteomes" id="UP000182635">
    <property type="component" value="Unassembled WGS sequence"/>
</dbReference>
<organism evidence="8 9">
    <name type="scientific">Ligilactobacillus ruminis DSM 20403 = NBRC 102161</name>
    <dbReference type="NCBI Taxonomy" id="1423798"/>
    <lineage>
        <taxon>Bacteria</taxon>
        <taxon>Bacillati</taxon>
        <taxon>Bacillota</taxon>
        <taxon>Bacilli</taxon>
        <taxon>Lactobacillales</taxon>
        <taxon>Lactobacillaceae</taxon>
        <taxon>Ligilactobacillus</taxon>
    </lineage>
</organism>
<gene>
    <name evidence="8" type="ORF">SAMN02910432_01491</name>
</gene>
<dbReference type="RefSeq" id="WP_046922299.1">
    <property type="nucleotide sequence ID" value="NZ_AYYL01000021.1"/>
</dbReference>
<feature type="transmembrane region" description="Helical" evidence="7">
    <location>
        <begin position="509"/>
        <end position="530"/>
    </location>
</feature>
<keyword evidence="5 7" id="KW-1133">Transmembrane helix</keyword>
<dbReference type="AlphaFoldDB" id="A0A1I2S1S1"/>
<evidence type="ECO:0000256" key="3">
    <source>
        <dbReference type="ARBA" id="ARBA00022475"/>
    </source>
</evidence>
<dbReference type="GO" id="GO:0005886">
    <property type="term" value="C:plasma membrane"/>
    <property type="evidence" value="ECO:0007669"/>
    <property type="project" value="UniProtKB-SubCell"/>
</dbReference>
<dbReference type="PANTHER" id="PTHR42770">
    <property type="entry name" value="AMINO ACID TRANSPORTER-RELATED"/>
    <property type="match status" value="1"/>
</dbReference>
<protein>
    <submittedName>
        <fullName evidence="8">Amino acid/polyamine/organocation transporter, APC superfamily</fullName>
    </submittedName>
</protein>
<feature type="transmembrane region" description="Helical" evidence="7">
    <location>
        <begin position="239"/>
        <end position="262"/>
    </location>
</feature>
<evidence type="ECO:0000256" key="7">
    <source>
        <dbReference type="SAM" id="Phobius"/>
    </source>
</evidence>
<feature type="transmembrane region" description="Helical" evidence="7">
    <location>
        <begin position="414"/>
        <end position="434"/>
    </location>
</feature>
<evidence type="ECO:0000256" key="1">
    <source>
        <dbReference type="ARBA" id="ARBA00004651"/>
    </source>
</evidence>
<evidence type="ECO:0000313" key="8">
    <source>
        <dbReference type="EMBL" id="SFG46690.1"/>
    </source>
</evidence>
<dbReference type="OrthoDB" id="92719at2"/>
<comment type="subcellular location">
    <subcellularLocation>
        <location evidence="1">Cell membrane</location>
        <topology evidence="1">Multi-pass membrane protein</topology>
    </subcellularLocation>
</comment>
<evidence type="ECO:0000256" key="6">
    <source>
        <dbReference type="ARBA" id="ARBA00023136"/>
    </source>
</evidence>
<proteinExistence type="predicted"/>
<evidence type="ECO:0000256" key="4">
    <source>
        <dbReference type="ARBA" id="ARBA00022692"/>
    </source>
</evidence>
<feature type="transmembrane region" description="Helical" evidence="7">
    <location>
        <begin position="446"/>
        <end position="467"/>
    </location>
</feature>
<feature type="transmembrane region" description="Helical" evidence="7">
    <location>
        <begin position="132"/>
        <end position="150"/>
    </location>
</feature>
<dbReference type="PIRSF" id="PIRSF006060">
    <property type="entry name" value="AA_transporter"/>
    <property type="match status" value="1"/>
</dbReference>
<dbReference type="GO" id="GO:0022857">
    <property type="term" value="F:transmembrane transporter activity"/>
    <property type="evidence" value="ECO:0007669"/>
    <property type="project" value="InterPro"/>
</dbReference>
<feature type="transmembrane region" description="Helical" evidence="7">
    <location>
        <begin position="12"/>
        <end position="32"/>
    </location>
</feature>
<keyword evidence="2" id="KW-0813">Transport</keyword>
<feature type="transmembrane region" description="Helical" evidence="7">
    <location>
        <begin position="487"/>
        <end position="503"/>
    </location>
</feature>